<evidence type="ECO:0000313" key="7">
    <source>
        <dbReference type="EMBL" id="MEK8089739.1"/>
    </source>
</evidence>
<comment type="subcellular location">
    <subcellularLocation>
        <location evidence="1">Membrane</location>
        <topology evidence="1">Multi-pass membrane protein</topology>
    </subcellularLocation>
</comment>
<feature type="transmembrane region" description="Helical" evidence="5">
    <location>
        <begin position="70"/>
        <end position="92"/>
    </location>
</feature>
<proteinExistence type="predicted"/>
<keyword evidence="3 5" id="KW-1133">Transmembrane helix</keyword>
<dbReference type="EMBL" id="JBBPCO010000007">
    <property type="protein sequence ID" value="MEK8089739.1"/>
    <property type="molecule type" value="Genomic_DNA"/>
</dbReference>
<feature type="transmembrane region" description="Helical" evidence="5">
    <location>
        <begin position="165"/>
        <end position="191"/>
    </location>
</feature>
<name>A0ABU9D891_9PROT</name>
<reference evidence="7 8" key="1">
    <citation type="submission" date="2024-04" db="EMBL/GenBank/DDBJ databases">
        <authorList>
            <person name="Abashina T."/>
            <person name="Shaikin A."/>
        </authorList>
    </citation>
    <scope>NUCLEOTIDE SEQUENCE [LARGE SCALE GENOMIC DNA]</scope>
    <source>
        <strain evidence="7 8">AAFK</strain>
    </source>
</reference>
<protein>
    <submittedName>
        <fullName evidence="7">YIP1 family protein</fullName>
    </submittedName>
</protein>
<evidence type="ECO:0000256" key="1">
    <source>
        <dbReference type="ARBA" id="ARBA00004141"/>
    </source>
</evidence>
<dbReference type="RefSeq" id="WP_341370797.1">
    <property type="nucleotide sequence ID" value="NZ_JBBPCO010000007.1"/>
</dbReference>
<feature type="transmembrane region" description="Helical" evidence="5">
    <location>
        <begin position="28"/>
        <end position="50"/>
    </location>
</feature>
<keyword evidence="4 5" id="KW-0472">Membrane</keyword>
<evidence type="ECO:0000313" key="8">
    <source>
        <dbReference type="Proteomes" id="UP001446205"/>
    </source>
</evidence>
<comment type="caution">
    <text evidence="7">The sequence shown here is derived from an EMBL/GenBank/DDBJ whole genome shotgun (WGS) entry which is preliminary data.</text>
</comment>
<dbReference type="InterPro" id="IPR006977">
    <property type="entry name" value="Yip1_dom"/>
</dbReference>
<keyword evidence="8" id="KW-1185">Reference proteome</keyword>
<feature type="transmembrane region" description="Helical" evidence="5">
    <location>
        <begin position="133"/>
        <end position="153"/>
    </location>
</feature>
<evidence type="ECO:0000256" key="3">
    <source>
        <dbReference type="ARBA" id="ARBA00022989"/>
    </source>
</evidence>
<organism evidence="7 8">
    <name type="scientific">Thermithiobacillus plumbiphilus</name>
    <dbReference type="NCBI Taxonomy" id="1729899"/>
    <lineage>
        <taxon>Bacteria</taxon>
        <taxon>Pseudomonadati</taxon>
        <taxon>Pseudomonadota</taxon>
        <taxon>Acidithiobacillia</taxon>
        <taxon>Acidithiobacillales</taxon>
        <taxon>Thermithiobacillaceae</taxon>
        <taxon>Thermithiobacillus</taxon>
    </lineage>
</organism>
<evidence type="ECO:0000256" key="2">
    <source>
        <dbReference type="ARBA" id="ARBA00022692"/>
    </source>
</evidence>
<keyword evidence="2 5" id="KW-0812">Transmembrane</keyword>
<accession>A0ABU9D891</accession>
<gene>
    <name evidence="7" type="ORF">WOB96_08150</name>
</gene>
<evidence type="ECO:0000259" key="6">
    <source>
        <dbReference type="Pfam" id="PF04893"/>
    </source>
</evidence>
<feature type="transmembrane region" description="Helical" evidence="5">
    <location>
        <begin position="104"/>
        <end position="127"/>
    </location>
</feature>
<sequence>MDSFANLSHSLYLSPARWRDPGHAQPSALRLFSFHVLPFSFIPVAVLYLLKTGDAGLVQFLFTTVTHSQLLTILATFWMVQLLGVPLMAFLIQRLGDVIDAVISYREAFAIAALAPTPLWLASLFLFVPSVSFYILVFSLAVVATGVLIFRLVPQILRPEDEGQAPLLSGAIFIAGLVGLVILRVLTHLIWSAA</sequence>
<dbReference type="Proteomes" id="UP001446205">
    <property type="component" value="Unassembled WGS sequence"/>
</dbReference>
<evidence type="ECO:0000256" key="4">
    <source>
        <dbReference type="ARBA" id="ARBA00023136"/>
    </source>
</evidence>
<feature type="domain" description="Yip1" evidence="6">
    <location>
        <begin position="12"/>
        <end position="183"/>
    </location>
</feature>
<dbReference type="Pfam" id="PF04893">
    <property type="entry name" value="Yip1"/>
    <property type="match status" value="1"/>
</dbReference>
<evidence type="ECO:0000256" key="5">
    <source>
        <dbReference type="SAM" id="Phobius"/>
    </source>
</evidence>